<evidence type="ECO:0000313" key="8">
    <source>
        <dbReference type="Proteomes" id="UP001499933"/>
    </source>
</evidence>
<evidence type="ECO:0000256" key="2">
    <source>
        <dbReference type="ARBA" id="ARBA00010961"/>
    </source>
</evidence>
<accession>A0ABN2QAP4</accession>
<evidence type="ECO:0008006" key="9">
    <source>
        <dbReference type="Google" id="ProtNLM"/>
    </source>
</evidence>
<organism evidence="7 8">
    <name type="scientific">Microbacterium deminutum</name>
    <dbReference type="NCBI Taxonomy" id="344164"/>
    <lineage>
        <taxon>Bacteria</taxon>
        <taxon>Bacillati</taxon>
        <taxon>Actinomycetota</taxon>
        <taxon>Actinomycetes</taxon>
        <taxon>Micrococcales</taxon>
        <taxon>Microbacteriaceae</taxon>
        <taxon>Microbacterium</taxon>
    </lineage>
</organism>
<comment type="caution">
    <text evidence="7">The sequence shown here is derived from an EMBL/GenBank/DDBJ whole genome shotgun (WGS) entry which is preliminary data.</text>
</comment>
<evidence type="ECO:0000256" key="4">
    <source>
        <dbReference type="ARBA" id="ARBA00023125"/>
    </source>
</evidence>
<name>A0ABN2QAP4_9MICO</name>
<evidence type="ECO:0000313" key="7">
    <source>
        <dbReference type="EMBL" id="GAA1948502.1"/>
    </source>
</evidence>
<sequence length="80" mass="8896">MIRRNPRAPQAFDWICANLDEDVAAFRDRPLADTSYPFVFLDATYCKARVAGGPSPKQSWLRWASPRTAEGRSSAPTPLG</sequence>
<protein>
    <recommendedName>
        <fullName evidence="9">Transposase</fullName>
    </recommendedName>
</protein>
<comment type="function">
    <text evidence="1">Required for the transposition of the insertion element.</text>
</comment>
<evidence type="ECO:0000256" key="6">
    <source>
        <dbReference type="SAM" id="MobiDB-lite"/>
    </source>
</evidence>
<dbReference type="Proteomes" id="UP001499933">
    <property type="component" value="Unassembled WGS sequence"/>
</dbReference>
<proteinExistence type="inferred from homology"/>
<dbReference type="EMBL" id="BAAAOG010000001">
    <property type="protein sequence ID" value="GAA1948502.1"/>
    <property type="molecule type" value="Genomic_DNA"/>
</dbReference>
<gene>
    <name evidence="7" type="ORF">GCM10009776_08140</name>
</gene>
<evidence type="ECO:0000256" key="3">
    <source>
        <dbReference type="ARBA" id="ARBA00022578"/>
    </source>
</evidence>
<comment type="similarity">
    <text evidence="2">Belongs to the transposase mutator family.</text>
</comment>
<feature type="region of interest" description="Disordered" evidence="6">
    <location>
        <begin position="51"/>
        <end position="80"/>
    </location>
</feature>
<reference evidence="7 8" key="1">
    <citation type="journal article" date="2019" name="Int. J. Syst. Evol. Microbiol.">
        <title>The Global Catalogue of Microorganisms (GCM) 10K type strain sequencing project: providing services to taxonomists for standard genome sequencing and annotation.</title>
        <authorList>
            <consortium name="The Broad Institute Genomics Platform"/>
            <consortium name="The Broad Institute Genome Sequencing Center for Infectious Disease"/>
            <person name="Wu L."/>
            <person name="Ma J."/>
        </authorList>
    </citation>
    <scope>NUCLEOTIDE SEQUENCE [LARGE SCALE GENOMIC DNA]</scope>
    <source>
        <strain evidence="7 8">JCM 14901</strain>
    </source>
</reference>
<keyword evidence="4" id="KW-0238">DNA-binding</keyword>
<evidence type="ECO:0000256" key="1">
    <source>
        <dbReference type="ARBA" id="ARBA00002190"/>
    </source>
</evidence>
<evidence type="ECO:0000256" key="5">
    <source>
        <dbReference type="ARBA" id="ARBA00023172"/>
    </source>
</evidence>
<keyword evidence="8" id="KW-1185">Reference proteome</keyword>
<dbReference type="Pfam" id="PF00872">
    <property type="entry name" value="Transposase_mut"/>
    <property type="match status" value="1"/>
</dbReference>
<dbReference type="InterPro" id="IPR001207">
    <property type="entry name" value="Transposase_mutator"/>
</dbReference>
<keyword evidence="5" id="KW-0233">DNA recombination</keyword>
<keyword evidence="3" id="KW-0815">Transposition</keyword>